<dbReference type="KEGG" id="clac:EG342_09630"/>
<protein>
    <submittedName>
        <fullName evidence="2">Uncharacterized protein</fullName>
    </submittedName>
</protein>
<evidence type="ECO:0000313" key="2">
    <source>
        <dbReference type="EMBL" id="PNW14179.1"/>
    </source>
</evidence>
<gene>
    <name evidence="2" type="ORF">C1637_10065</name>
    <name evidence="1" type="ORF">EG342_09630</name>
</gene>
<dbReference type="AlphaFoldDB" id="A0A3G6RCM7"/>
<dbReference type="RefSeq" id="WP_103291567.1">
    <property type="nucleotide sequence ID" value="NZ_CP033924.1"/>
</dbReference>
<dbReference type="EMBL" id="CP033924">
    <property type="protein sequence ID" value="AZA82144.1"/>
    <property type="molecule type" value="Genomic_DNA"/>
</dbReference>
<evidence type="ECO:0000313" key="4">
    <source>
        <dbReference type="Proteomes" id="UP000279972"/>
    </source>
</evidence>
<reference evidence="2 3" key="1">
    <citation type="submission" date="2018-01" db="EMBL/GenBank/DDBJ databases">
        <title>Draft genome sequences of Chryseobacterium lactis NCTC11390, Chryseobacterium oncorhynchi 701B-08, and Chryseobacterium viscerum 687B-08.</title>
        <authorList>
            <person name="Jeong J.-J."/>
            <person name="Lee Y.J."/>
            <person name="Park B."/>
            <person name="Choi I.-G."/>
            <person name="Kim K.D."/>
        </authorList>
    </citation>
    <scope>NUCLEOTIDE SEQUENCE [LARGE SCALE GENOMIC DNA]</scope>
    <source>
        <strain evidence="2 3">NCTC11390</strain>
    </source>
</reference>
<name>A0A3G6RCM7_CHRLC</name>
<proteinExistence type="predicted"/>
<dbReference type="Proteomes" id="UP000279972">
    <property type="component" value="Chromosome"/>
</dbReference>
<reference evidence="1 4" key="2">
    <citation type="submission" date="2018-11" db="EMBL/GenBank/DDBJ databases">
        <title>Proposal to divide the Flavobacteriaceae and reorganize its genera based on Amino Acid Identity values calculated from whole genome sequences.</title>
        <authorList>
            <person name="Nicholson A.C."/>
            <person name="Gulvik C.A."/>
            <person name="Whitney A.M."/>
            <person name="Humrighouse B.W."/>
            <person name="Bell M."/>
            <person name="Holmes B."/>
            <person name="Steigerwalt A.G."/>
            <person name="Villarma A."/>
            <person name="Sheth M."/>
            <person name="Batra D."/>
            <person name="Pryor J."/>
            <person name="Bernardet J.-F."/>
            <person name="Hugo C."/>
            <person name="Kampfer P."/>
            <person name="Newman J."/>
            <person name="McQuiston J.R."/>
        </authorList>
    </citation>
    <scope>NUCLEOTIDE SEQUENCE [LARGE SCALE GENOMIC DNA]</scope>
    <source>
        <strain evidence="1 4">KC_1864</strain>
    </source>
</reference>
<dbReference type="Proteomes" id="UP000236262">
    <property type="component" value="Unassembled WGS sequence"/>
</dbReference>
<organism evidence="2 3">
    <name type="scientific">Chryseobacterium lactis</name>
    <dbReference type="NCBI Taxonomy" id="1241981"/>
    <lineage>
        <taxon>Bacteria</taxon>
        <taxon>Pseudomonadati</taxon>
        <taxon>Bacteroidota</taxon>
        <taxon>Flavobacteriia</taxon>
        <taxon>Flavobacteriales</taxon>
        <taxon>Weeksellaceae</taxon>
        <taxon>Chryseobacterium group</taxon>
        <taxon>Chryseobacterium</taxon>
    </lineage>
</organism>
<dbReference type="OrthoDB" id="869451at2"/>
<accession>A0A3G6RCM7</accession>
<evidence type="ECO:0000313" key="3">
    <source>
        <dbReference type="Proteomes" id="UP000236262"/>
    </source>
</evidence>
<sequence>MTFDELLETFINSDKEEWNTMSSWGYGSGPSYRDQFSFSEVYQGENYVLEHKEHSSMASYMPNLSITIAWGIQVGDKNEGVDRPWATNNPDPSPGRSSYLDFFYNNALVFRVAYCIVDGGRCEIPFPDYDEHGNVSVPRQYHDLIKKFSEIVNRSFIFDGYFARTGITISEEEWK</sequence>
<evidence type="ECO:0000313" key="1">
    <source>
        <dbReference type="EMBL" id="AZA82144.1"/>
    </source>
</evidence>
<keyword evidence="4" id="KW-1185">Reference proteome</keyword>
<dbReference type="EMBL" id="PPEH01000003">
    <property type="protein sequence ID" value="PNW14179.1"/>
    <property type="molecule type" value="Genomic_DNA"/>
</dbReference>